<gene>
    <name evidence="2" type="ORF">RJ45_17235</name>
</gene>
<dbReference type="RefSeq" id="WP_039465006.1">
    <property type="nucleotide sequence ID" value="NZ_JWLZ01000176.1"/>
</dbReference>
<accession>A0A0B9G1D7</accession>
<dbReference type="Gene3D" id="3.30.700.10">
    <property type="entry name" value="Glycoprotein, Type 4 Pilin"/>
    <property type="match status" value="1"/>
</dbReference>
<organism evidence="2 3">
    <name type="scientific">Photobacterium gaetbulicola</name>
    <dbReference type="NCBI Taxonomy" id="1295392"/>
    <lineage>
        <taxon>Bacteria</taxon>
        <taxon>Pseudomonadati</taxon>
        <taxon>Pseudomonadota</taxon>
        <taxon>Gammaproteobacteria</taxon>
        <taxon>Vibrionales</taxon>
        <taxon>Vibrionaceae</taxon>
        <taxon>Photobacterium</taxon>
    </lineage>
</organism>
<dbReference type="InterPro" id="IPR012902">
    <property type="entry name" value="N_methyl_site"/>
</dbReference>
<evidence type="ECO:0008006" key="4">
    <source>
        <dbReference type="Google" id="ProtNLM"/>
    </source>
</evidence>
<reference evidence="2 3" key="1">
    <citation type="submission" date="2014-12" db="EMBL/GenBank/DDBJ databases">
        <title>Genome sequencing of Photobacterium gaetbulicola AD005a.</title>
        <authorList>
            <person name="Adrian T.G.S."/>
            <person name="Chan K.G."/>
        </authorList>
    </citation>
    <scope>NUCLEOTIDE SEQUENCE [LARGE SCALE GENOMIC DNA]</scope>
    <source>
        <strain evidence="2 3">AD005a</strain>
    </source>
</reference>
<dbReference type="Pfam" id="PF07963">
    <property type="entry name" value="N_methyl"/>
    <property type="match status" value="1"/>
</dbReference>
<name>A0A0B9G1D7_9GAMM</name>
<feature type="transmembrane region" description="Helical" evidence="1">
    <location>
        <begin position="12"/>
        <end position="31"/>
    </location>
</feature>
<keyword evidence="1" id="KW-0472">Membrane</keyword>
<keyword evidence="1" id="KW-1133">Transmembrane helix</keyword>
<keyword evidence="1" id="KW-0812">Transmembrane</keyword>
<dbReference type="AlphaFoldDB" id="A0A0B9G1D7"/>
<dbReference type="EMBL" id="JWLZ01000176">
    <property type="protein sequence ID" value="KHT62548.1"/>
    <property type="molecule type" value="Genomic_DNA"/>
</dbReference>
<comment type="caution">
    <text evidence="2">The sequence shown here is derived from an EMBL/GenBank/DDBJ whole genome shotgun (WGS) entry which is preliminary data.</text>
</comment>
<evidence type="ECO:0000256" key="1">
    <source>
        <dbReference type="SAM" id="Phobius"/>
    </source>
</evidence>
<dbReference type="SUPFAM" id="SSF54523">
    <property type="entry name" value="Pili subunits"/>
    <property type="match status" value="1"/>
</dbReference>
<protein>
    <recommendedName>
        <fullName evidence="4">MSHA biogenesis protein MshA</fullName>
    </recommendedName>
</protein>
<proteinExistence type="predicted"/>
<dbReference type="InterPro" id="IPR045584">
    <property type="entry name" value="Pilin-like"/>
</dbReference>
<evidence type="ECO:0000313" key="2">
    <source>
        <dbReference type="EMBL" id="KHT62548.1"/>
    </source>
</evidence>
<dbReference type="NCBIfam" id="TIGR02532">
    <property type="entry name" value="IV_pilin_GFxxxE"/>
    <property type="match status" value="1"/>
</dbReference>
<sequence>MRNSKGFTIIEMVVVIVILGILAVTAAPRLLNLQPDARKATLDAFVGAFEAADSIAMSKAMAAGVEHSTTPTLIPGTNITVVQNQMDLDVKNIAEAMNVDGYNLFQLKLDPSKGTGFAVYLGDEKTPRELSRHECQIVIWRLKDNDHTGFVLKDTEIVKRYDGC</sequence>
<evidence type="ECO:0000313" key="3">
    <source>
        <dbReference type="Proteomes" id="UP000031278"/>
    </source>
</evidence>
<dbReference type="Proteomes" id="UP000031278">
    <property type="component" value="Unassembled WGS sequence"/>
</dbReference>